<gene>
    <name evidence="1" type="ORF">NFRAN_0617</name>
</gene>
<dbReference type="EMBL" id="LR216287">
    <property type="protein sequence ID" value="VFJ12939.1"/>
    <property type="molecule type" value="Genomic_DNA"/>
</dbReference>
<dbReference type="KEGG" id="nfn:NFRAN_0617"/>
<dbReference type="RefSeq" id="WP_134482940.1">
    <property type="nucleotide sequence ID" value="NZ_LR216287.1"/>
</dbReference>
<sequence length="103" mass="11838">MLDDILTKIKELCENLEMLSFNMGESVRSTYLYNTVKMALFSSDLVGIIKDIVSFAETLKMQYRIAGCISKSSNSTLLDVYIGLREEFKLGGYHRKHTKFNRN</sequence>
<dbReference type="Proteomes" id="UP000294299">
    <property type="component" value="Chromosome NFRAN"/>
</dbReference>
<evidence type="ECO:0000313" key="1">
    <source>
        <dbReference type="EMBL" id="VFJ12939.1"/>
    </source>
</evidence>
<keyword evidence="2" id="KW-1185">Reference proteome</keyword>
<name>A0A484I5C6_9ARCH</name>
<proteinExistence type="predicted"/>
<protein>
    <submittedName>
        <fullName evidence="1">Uncharacterized protein</fullName>
    </submittedName>
</protein>
<reference evidence="1 2" key="1">
    <citation type="submission" date="2019-02" db="EMBL/GenBank/DDBJ databases">
        <authorList>
            <person name="Lehtovirta-Morley E L."/>
        </authorList>
    </citation>
    <scope>NUCLEOTIDE SEQUENCE [LARGE SCALE GENOMIC DNA]</scope>
    <source>
        <strain evidence="1">NFRAN1</strain>
    </source>
</reference>
<evidence type="ECO:0000313" key="2">
    <source>
        <dbReference type="Proteomes" id="UP000294299"/>
    </source>
</evidence>
<accession>A0A484I5C6</accession>
<dbReference type="GeneID" id="39420125"/>
<dbReference type="AlphaFoldDB" id="A0A484I5C6"/>
<organism evidence="1 2">
    <name type="scientific">Candidatus Nitrosocosmicus franklandianus</name>
    <dbReference type="NCBI Taxonomy" id="1798806"/>
    <lineage>
        <taxon>Archaea</taxon>
        <taxon>Nitrososphaerota</taxon>
        <taxon>Nitrososphaeria</taxon>
        <taxon>Nitrososphaerales</taxon>
        <taxon>Nitrososphaeraceae</taxon>
        <taxon>Candidatus Nitrosocosmicus</taxon>
    </lineage>
</organism>